<dbReference type="EMBL" id="CZVW01000002">
    <property type="protein sequence ID" value="CUS96708.1"/>
    <property type="molecule type" value="Genomic_DNA"/>
</dbReference>
<organism evidence="1 2">
    <name type="scientific">Candidatus Chryseopegocella kryptomonas</name>
    <dbReference type="NCBI Taxonomy" id="1633643"/>
    <lineage>
        <taxon>Bacteria</taxon>
        <taxon>Pseudomonadati</taxon>
        <taxon>Candidatus Kryptoniota</taxon>
        <taxon>Candidatus Chryseopegocella</taxon>
    </lineage>
</organism>
<proteinExistence type="predicted"/>
<evidence type="ECO:0000313" key="1">
    <source>
        <dbReference type="EMBL" id="CUS96708.1"/>
    </source>
</evidence>
<dbReference type="OrthoDB" id="9767094at2"/>
<sequence>MNLRRMLLIVSVVLMGLGVVYSQIKIADNLTLKLSGTFNTWFQYQQDFWFGRGTYNDAYVVQMLRFRPEISYKDNVKIITRFDMAQGWWGVDNEPPTGKIVSVRSASLMYNGKDVHYLFHVDQAYVWFKIPALKTSFSVGRMQWLVGNRILIDNNYDGVQADISIGNDVLKLGWAKVNEGVDALSDADSIASDFRGSWDARDADLYLANYSTSLKFASTKLDIYAFYYIDRSIRDGNAYIPNLLDYKKVRFSPQITNLAGFGISGSSKLSKFSFMYEVNYLRGKDKINNTSYGPTLDVDINNGDLDGGNIYLKGEYAMSDKIKPGFVIGVGSGDGDGPWGGKGNVTKLRTAGFFFITEIWEDSIMPDEEGITPQGLGAPNVRGYRELENTIIGQVNLTYNPLPNLSLFGSFSYIRANKPIYAWDANGPKPNLSAKDLGWEIDFKGDYKLHDGKVILTLRGGYFKPGKAAGYLINGTDEYKKAAWELKGEVWFNF</sequence>
<gene>
    <name evidence="1" type="ORF">JGI23_00168</name>
</gene>
<name>A0A0P1MMP5_9BACT</name>
<accession>A0A0P1MMP5</accession>
<dbReference type="AlphaFoldDB" id="A0A0P1MMP5"/>
<dbReference type="InterPro" id="IPR053728">
    <property type="entry name" value="Alginate_Permeability_Chnl"/>
</dbReference>
<dbReference type="Proteomes" id="UP000199197">
    <property type="component" value="Unassembled WGS sequence"/>
</dbReference>
<dbReference type="Gene3D" id="2.40.160.100">
    <property type="match status" value="2"/>
</dbReference>
<keyword evidence="2" id="KW-1185">Reference proteome</keyword>
<reference evidence="2" key="1">
    <citation type="submission" date="2015-11" db="EMBL/GenBank/DDBJ databases">
        <authorList>
            <person name="Varghese N."/>
        </authorList>
    </citation>
    <scope>NUCLEOTIDE SEQUENCE [LARGE SCALE GENOMIC DNA]</scope>
    <source>
        <strain evidence="2">JGI-23</strain>
    </source>
</reference>
<evidence type="ECO:0000313" key="2">
    <source>
        <dbReference type="Proteomes" id="UP000199197"/>
    </source>
</evidence>
<protein>
    <submittedName>
        <fullName evidence="1">Uncharacterized protein</fullName>
    </submittedName>
</protein>
<dbReference type="RefSeq" id="WP_092346997.1">
    <property type="nucleotide sequence ID" value="NZ_CZVW01000002.1"/>
</dbReference>